<dbReference type="AlphaFoldDB" id="A0A2P8EEG3"/>
<keyword evidence="1" id="KW-0472">Membrane</keyword>
<proteinExistence type="predicted"/>
<dbReference type="EMBL" id="PYGF01000001">
    <property type="protein sequence ID" value="PSL07855.1"/>
    <property type="molecule type" value="Genomic_DNA"/>
</dbReference>
<evidence type="ECO:0000313" key="3">
    <source>
        <dbReference type="Proteomes" id="UP000240708"/>
    </source>
</evidence>
<dbReference type="Proteomes" id="UP000240708">
    <property type="component" value="Unassembled WGS sequence"/>
</dbReference>
<feature type="transmembrane region" description="Helical" evidence="1">
    <location>
        <begin position="49"/>
        <end position="66"/>
    </location>
</feature>
<keyword evidence="1" id="KW-1133">Transmembrane helix</keyword>
<organism evidence="2 3">
    <name type="scientific">Cecembia rubra</name>
    <dbReference type="NCBI Taxonomy" id="1485585"/>
    <lineage>
        <taxon>Bacteria</taxon>
        <taxon>Pseudomonadati</taxon>
        <taxon>Bacteroidota</taxon>
        <taxon>Cytophagia</taxon>
        <taxon>Cytophagales</taxon>
        <taxon>Cyclobacteriaceae</taxon>
        <taxon>Cecembia</taxon>
    </lineage>
</organism>
<gene>
    <name evidence="2" type="ORF">CLV48_101793</name>
</gene>
<reference evidence="2 3" key="1">
    <citation type="submission" date="2018-03" db="EMBL/GenBank/DDBJ databases">
        <title>Genomic Encyclopedia of Archaeal and Bacterial Type Strains, Phase II (KMG-II): from individual species to whole genera.</title>
        <authorList>
            <person name="Goeker M."/>
        </authorList>
    </citation>
    <scope>NUCLEOTIDE SEQUENCE [LARGE SCALE GENOMIC DNA]</scope>
    <source>
        <strain evidence="2 3">DSM 28057</strain>
    </source>
</reference>
<keyword evidence="3" id="KW-1185">Reference proteome</keyword>
<dbReference type="RefSeq" id="WP_106565893.1">
    <property type="nucleotide sequence ID" value="NZ_JAUVYL010000025.1"/>
</dbReference>
<keyword evidence="1" id="KW-0812">Transmembrane</keyword>
<comment type="caution">
    <text evidence="2">The sequence shown here is derived from an EMBL/GenBank/DDBJ whole genome shotgun (WGS) entry which is preliminary data.</text>
</comment>
<evidence type="ECO:0000256" key="1">
    <source>
        <dbReference type="SAM" id="Phobius"/>
    </source>
</evidence>
<evidence type="ECO:0000313" key="2">
    <source>
        <dbReference type="EMBL" id="PSL07855.1"/>
    </source>
</evidence>
<protein>
    <recommendedName>
        <fullName evidence="4">RND transporter</fullName>
    </recommendedName>
</protein>
<dbReference type="OrthoDB" id="1467821at2"/>
<name>A0A2P8EEG3_9BACT</name>
<sequence length="82" mass="9327">MKETINNWRFVILLSLTLGLLPFVPEPHIWGKIKWIAGGAKGMAALDWFDFVFHGIPWVLLIRLSIIKLAEKFKKPALDGAK</sequence>
<accession>A0A2P8EEG3</accession>
<evidence type="ECO:0008006" key="4">
    <source>
        <dbReference type="Google" id="ProtNLM"/>
    </source>
</evidence>